<keyword evidence="1" id="KW-0812">Transmembrane</keyword>
<accession>A0AAW7XC09</accession>
<keyword evidence="1" id="KW-1133">Transmembrane helix</keyword>
<dbReference type="RefSeq" id="WP_303493475.1">
    <property type="nucleotide sequence ID" value="NZ_JAUOPB010000012.1"/>
</dbReference>
<organism evidence="2 3">
    <name type="scientific">Saccharophagus degradans</name>
    <dbReference type="NCBI Taxonomy" id="86304"/>
    <lineage>
        <taxon>Bacteria</taxon>
        <taxon>Pseudomonadati</taxon>
        <taxon>Pseudomonadota</taxon>
        <taxon>Gammaproteobacteria</taxon>
        <taxon>Cellvibrionales</taxon>
        <taxon>Cellvibrionaceae</taxon>
        <taxon>Saccharophagus</taxon>
    </lineage>
</organism>
<sequence>MAKIATTLSDLSYLLRQYCNLRRQGIAHSDAIAQLDPVVQTMPASRMSAWQKIAKPELELESDNANKDDSVFGFAAAQHIDDEDVPQVLEAWRRMLTSVDQNLTLSFGALYTRVAYLSYLMFILVVVVFIYSTKVLPSFLRTFENLSASLPNFTEFFIGLVTGPGILIVFAILVLMSSPLFALMYLNSRVSDLRPAPKWLSHVPIAERVAEKYHELLLLLTVCICHSAKTEQGLKQSLDESAGHFGFKNIVLGKARKHALQHSEQLGTLAEEADYQFDNGVQEFLVHCEKAQMASGLLVQMTIFVLVGLLVVAMYLPIFALGEVV</sequence>
<evidence type="ECO:0008006" key="4">
    <source>
        <dbReference type="Google" id="ProtNLM"/>
    </source>
</evidence>
<dbReference type="AlphaFoldDB" id="A0AAW7XC09"/>
<name>A0AAW7XC09_9GAMM</name>
<comment type="caution">
    <text evidence="2">The sequence shown here is derived from an EMBL/GenBank/DDBJ whole genome shotgun (WGS) entry which is preliminary data.</text>
</comment>
<feature type="transmembrane region" description="Helical" evidence="1">
    <location>
        <begin position="114"/>
        <end position="136"/>
    </location>
</feature>
<dbReference type="Proteomes" id="UP001169760">
    <property type="component" value="Unassembled WGS sequence"/>
</dbReference>
<feature type="transmembrane region" description="Helical" evidence="1">
    <location>
        <begin position="297"/>
        <end position="320"/>
    </location>
</feature>
<protein>
    <recommendedName>
        <fullName evidence="4">Type II secretion system protein</fullName>
    </recommendedName>
</protein>
<evidence type="ECO:0000313" key="2">
    <source>
        <dbReference type="EMBL" id="MDO6423957.1"/>
    </source>
</evidence>
<evidence type="ECO:0000256" key="1">
    <source>
        <dbReference type="SAM" id="Phobius"/>
    </source>
</evidence>
<reference evidence="2" key="1">
    <citation type="submission" date="2023-07" db="EMBL/GenBank/DDBJ databases">
        <title>Genome content predicts the carbon catabolic preferences of heterotrophic bacteria.</title>
        <authorList>
            <person name="Gralka M."/>
        </authorList>
    </citation>
    <scope>NUCLEOTIDE SEQUENCE</scope>
    <source>
        <strain evidence="2">I3M17_2</strain>
    </source>
</reference>
<dbReference type="EMBL" id="JAUOPB010000012">
    <property type="protein sequence ID" value="MDO6423957.1"/>
    <property type="molecule type" value="Genomic_DNA"/>
</dbReference>
<proteinExistence type="predicted"/>
<gene>
    <name evidence="2" type="ORF">Q4521_15845</name>
</gene>
<feature type="transmembrane region" description="Helical" evidence="1">
    <location>
        <begin position="156"/>
        <end position="186"/>
    </location>
</feature>
<evidence type="ECO:0000313" key="3">
    <source>
        <dbReference type="Proteomes" id="UP001169760"/>
    </source>
</evidence>
<keyword evidence="1" id="KW-0472">Membrane</keyword>